<feature type="compositionally biased region" description="Basic and acidic residues" evidence="1">
    <location>
        <begin position="334"/>
        <end position="344"/>
    </location>
</feature>
<evidence type="ECO:0000313" key="3">
    <source>
        <dbReference type="Proteomes" id="UP000218334"/>
    </source>
</evidence>
<feature type="compositionally biased region" description="Basic residues" evidence="1">
    <location>
        <begin position="79"/>
        <end position="89"/>
    </location>
</feature>
<dbReference type="EMBL" id="KZ293498">
    <property type="protein sequence ID" value="PBK59710.1"/>
    <property type="molecule type" value="Genomic_DNA"/>
</dbReference>
<evidence type="ECO:0000256" key="1">
    <source>
        <dbReference type="SAM" id="MobiDB-lite"/>
    </source>
</evidence>
<dbReference type="Proteomes" id="UP000218334">
    <property type="component" value="Unassembled WGS sequence"/>
</dbReference>
<name>A0A2H3APY3_9AGAR</name>
<reference evidence="3" key="1">
    <citation type="journal article" date="2017" name="Nat. Ecol. Evol.">
        <title>Genome expansion and lineage-specific genetic innovations in the forest pathogenic fungi Armillaria.</title>
        <authorList>
            <person name="Sipos G."/>
            <person name="Prasanna A.N."/>
            <person name="Walter M.C."/>
            <person name="O'Connor E."/>
            <person name="Balint B."/>
            <person name="Krizsan K."/>
            <person name="Kiss B."/>
            <person name="Hess J."/>
            <person name="Varga T."/>
            <person name="Slot J."/>
            <person name="Riley R."/>
            <person name="Boka B."/>
            <person name="Rigling D."/>
            <person name="Barry K."/>
            <person name="Lee J."/>
            <person name="Mihaltcheva S."/>
            <person name="LaButti K."/>
            <person name="Lipzen A."/>
            <person name="Waldron R."/>
            <person name="Moloney N.M."/>
            <person name="Sperisen C."/>
            <person name="Kredics L."/>
            <person name="Vagvoelgyi C."/>
            <person name="Patrignani A."/>
            <person name="Fitzpatrick D."/>
            <person name="Nagy I."/>
            <person name="Doyle S."/>
            <person name="Anderson J.B."/>
            <person name="Grigoriev I.V."/>
            <person name="Gueldener U."/>
            <person name="Muensterkoetter M."/>
            <person name="Nagy L.G."/>
        </authorList>
    </citation>
    <scope>NUCLEOTIDE SEQUENCE [LARGE SCALE GENOMIC DNA]</scope>
    <source>
        <strain evidence="3">28-4</strain>
    </source>
</reference>
<evidence type="ECO:0000313" key="2">
    <source>
        <dbReference type="EMBL" id="PBK59710.1"/>
    </source>
</evidence>
<organism evidence="2 3">
    <name type="scientific">Armillaria solidipes</name>
    <dbReference type="NCBI Taxonomy" id="1076256"/>
    <lineage>
        <taxon>Eukaryota</taxon>
        <taxon>Fungi</taxon>
        <taxon>Dikarya</taxon>
        <taxon>Basidiomycota</taxon>
        <taxon>Agaricomycotina</taxon>
        <taxon>Agaricomycetes</taxon>
        <taxon>Agaricomycetidae</taxon>
        <taxon>Agaricales</taxon>
        <taxon>Marasmiineae</taxon>
        <taxon>Physalacriaceae</taxon>
        <taxon>Armillaria</taxon>
    </lineage>
</organism>
<protein>
    <submittedName>
        <fullName evidence="2">Uncharacterized protein</fullName>
    </submittedName>
</protein>
<feature type="region of interest" description="Disordered" evidence="1">
    <location>
        <begin position="652"/>
        <end position="701"/>
    </location>
</feature>
<proteinExistence type="predicted"/>
<keyword evidence="3" id="KW-1185">Reference proteome</keyword>
<gene>
    <name evidence="2" type="ORF">ARMSODRAFT_982801</name>
</gene>
<feature type="region of interest" description="Disordered" evidence="1">
    <location>
        <begin position="79"/>
        <end position="111"/>
    </location>
</feature>
<dbReference type="AlphaFoldDB" id="A0A2H3APY3"/>
<feature type="region of interest" description="Disordered" evidence="1">
    <location>
        <begin position="324"/>
        <end position="365"/>
    </location>
</feature>
<sequence>MYRLPPITHRIRFVDCSCQQPLAYWYQLSGTHNFSLYKDGNADALGSITLLLNERRLMLLLSRPITIEIGTLYADRRRKARTKPKRVRRATNDGPNVKGARSAPADDAPGDKDTTAIAIRHKLDALLLEQPPNVFAAGVYAKAIAHGNPAEVISTVLDSFTMLDHKSSLKATRAYEKEGCSHWWKLLNVEVERLKGVVILLEDLLCSAMCGRDELMSACLNAYEKASYLTTNPQFWTCPQLPWFEERYEQYRDQTEEPCAVWTRDTALEFGVAYPNFNPTEYGEQSLRRLLQFVCAAFESLDEQARLRAEMRAPYVSKRAARICSPPQTEVEDQDRSPGEDRDAGAQGGPVIDRPAPANPGTWGEPRVTWDDGEAHRWDGDGDGEHVWGNISSWVPGEWGGGTWGTQSSADGEQDTVEAVLCEDGTADAFESLSCDFIEVGPWAHIATILSLPPRCFSAGQALADAPGENNRTGRTWGPCDRTMRFSKGTEEITGRRKIHSLWVFLLGPNVGHGSANCVSAYVTPTNDLFLTQGNQIPPNLFSNGQDNDHITIASYKFADVLRQLKGPPALYSSEQLAYIQQKAVDYKKVKRAGGVEELEFLQAFFEEWFSLFREDPSLTGLDLKATQWARKKDLSRMLLWTTWTLKPEPVSGAAERRREARRQRMDAEAAKRQAAMATSSTLRRGPPGRAPPTSLGTSSKEYWAKFDDPDYDGERYVVETPEGWKIDFLTDFETEEPLA</sequence>
<accession>A0A2H3APY3</accession>
<feature type="compositionally biased region" description="Basic and acidic residues" evidence="1">
    <location>
        <begin position="655"/>
        <end position="672"/>
    </location>
</feature>